<protein>
    <submittedName>
        <fullName evidence="14">Uncharacterized protein</fullName>
    </submittedName>
</protein>
<evidence type="ECO:0000256" key="11">
    <source>
        <dbReference type="SAM" id="Coils"/>
    </source>
</evidence>
<feature type="signal peptide" evidence="13">
    <location>
        <begin position="1"/>
        <end position="27"/>
    </location>
</feature>
<keyword evidence="5 13" id="KW-0732">Signal</keyword>
<keyword evidence="11" id="KW-0175">Coiled coil</keyword>
<dbReference type="PANTHER" id="PTHR48061">
    <property type="entry name" value="LEUCINE-RICH REPEAT RECEPTOR PROTEIN KINASE EMS1-LIKE-RELATED"/>
    <property type="match status" value="1"/>
</dbReference>
<sequence>MTSPGQSFKFLTWVPITLLEGLTTWEAMMVDENKAQPQLEQLQFEIQPFNPLYYQDTVSKVGKGSLAALNLSHNSLVGLQEPFSIPFLIALDLHSNRLQGKIPPPSARYLDHSNNNFSNSIPHDIGNLFSMTLFFSLSNNKLIGVIPKSICEATYLQVLDLSSNNLSGSIPACLIQRSKYLNVLNVRRNSLNSTIPDKFPANRGLRTINMNGNHLEGIIPKSLANCRVLEVLDLGHNHINDAFPCWLKNVSSLRVLVLQSNRFNGNINCLEHDVSWPTLQIFDLGSNYYNGRLPQKGLTTWEAMMVDENNAQPQLEHLQFEIQPFNHLYYQDTVTVTSKGLEMELVKILTLFNSIDLSSNKFQGKLKVIEGNKSFVVSIEKDSSPVAFDSILNLLDLKFELAPEYQPFSSDKELSEKRNMMETEGREVWANVRSRKDVRKTDKISHLSHGLTFVRLAQKTKESNPIRVGVDSSTTSSDSDSEEGQQMRVGKSKGECSKWRQVSKGSGSRRLNGLGMGFSRHGFQKSGVLEKGVDCVVDSLWDLGDVSSSMASEVGAPKKILVRHKDPKIRAEDLLSVPLAVDLGVDGRRGNIKKKKQLVDIRWSLADEIAKVIEKGVSLRADEFLYEADYQRKIDVCKQKIEQAKSEVAAEAEVDHLQKELEEEFEKERLLQEELR</sequence>
<reference evidence="14" key="2">
    <citation type="submission" date="2023-06" db="EMBL/GenBank/DDBJ databases">
        <authorList>
            <person name="Swenson N.G."/>
            <person name="Wegrzyn J.L."/>
            <person name="Mcevoy S.L."/>
        </authorList>
    </citation>
    <scope>NUCLEOTIDE SEQUENCE</scope>
    <source>
        <strain evidence="14">NS2018</strain>
        <tissue evidence="14">Leaf</tissue>
    </source>
</reference>
<dbReference type="FunFam" id="3.80.10.10:FF:000041">
    <property type="entry name" value="LRR receptor-like serine/threonine-protein kinase ERECTA"/>
    <property type="match status" value="1"/>
</dbReference>
<accession>A0AA39S6G0</accession>
<evidence type="ECO:0000256" key="2">
    <source>
        <dbReference type="ARBA" id="ARBA00009592"/>
    </source>
</evidence>
<dbReference type="Pfam" id="PF13855">
    <property type="entry name" value="LRR_8"/>
    <property type="match status" value="1"/>
</dbReference>
<dbReference type="Gene3D" id="3.80.10.10">
    <property type="entry name" value="Ribonuclease Inhibitor"/>
    <property type="match status" value="1"/>
</dbReference>
<evidence type="ECO:0000256" key="10">
    <source>
        <dbReference type="ARBA" id="ARBA00023180"/>
    </source>
</evidence>
<evidence type="ECO:0000256" key="13">
    <source>
        <dbReference type="SAM" id="SignalP"/>
    </source>
</evidence>
<evidence type="ECO:0000256" key="6">
    <source>
        <dbReference type="ARBA" id="ARBA00022737"/>
    </source>
</evidence>
<evidence type="ECO:0000256" key="1">
    <source>
        <dbReference type="ARBA" id="ARBA00004479"/>
    </source>
</evidence>
<feature type="chain" id="PRO_5041274701" evidence="13">
    <location>
        <begin position="28"/>
        <end position="676"/>
    </location>
</feature>
<dbReference type="PANTHER" id="PTHR48061:SF2">
    <property type="entry name" value="RECEPTOR LIKE PROTEIN 30-LIKE"/>
    <property type="match status" value="1"/>
</dbReference>
<keyword evidence="4" id="KW-0812">Transmembrane</keyword>
<evidence type="ECO:0000256" key="4">
    <source>
        <dbReference type="ARBA" id="ARBA00022692"/>
    </source>
</evidence>
<dbReference type="SUPFAM" id="SSF52058">
    <property type="entry name" value="L domain-like"/>
    <property type="match status" value="1"/>
</dbReference>
<evidence type="ECO:0000313" key="15">
    <source>
        <dbReference type="Proteomes" id="UP001168877"/>
    </source>
</evidence>
<dbReference type="InterPro" id="IPR001611">
    <property type="entry name" value="Leu-rich_rpt"/>
</dbReference>
<organism evidence="14 15">
    <name type="scientific">Acer saccharum</name>
    <name type="common">Sugar maple</name>
    <dbReference type="NCBI Taxonomy" id="4024"/>
    <lineage>
        <taxon>Eukaryota</taxon>
        <taxon>Viridiplantae</taxon>
        <taxon>Streptophyta</taxon>
        <taxon>Embryophyta</taxon>
        <taxon>Tracheophyta</taxon>
        <taxon>Spermatophyta</taxon>
        <taxon>Magnoliopsida</taxon>
        <taxon>eudicotyledons</taxon>
        <taxon>Gunneridae</taxon>
        <taxon>Pentapetalae</taxon>
        <taxon>rosids</taxon>
        <taxon>malvids</taxon>
        <taxon>Sapindales</taxon>
        <taxon>Sapindaceae</taxon>
        <taxon>Hippocastanoideae</taxon>
        <taxon>Acereae</taxon>
        <taxon>Acer</taxon>
    </lineage>
</organism>
<evidence type="ECO:0000256" key="3">
    <source>
        <dbReference type="ARBA" id="ARBA00022614"/>
    </source>
</evidence>
<keyword evidence="3" id="KW-0433">Leucine-rich repeat</keyword>
<feature type="region of interest" description="Disordered" evidence="12">
    <location>
        <begin position="464"/>
        <end position="511"/>
    </location>
</feature>
<reference evidence="14" key="1">
    <citation type="journal article" date="2022" name="Plant J.">
        <title>Strategies of tolerance reflected in two North American maple genomes.</title>
        <authorList>
            <person name="McEvoy S.L."/>
            <person name="Sezen U.U."/>
            <person name="Trouern-Trend A."/>
            <person name="McMahon S.M."/>
            <person name="Schaberg P.G."/>
            <person name="Yang J."/>
            <person name="Wegrzyn J.L."/>
            <person name="Swenson N.G."/>
        </authorList>
    </citation>
    <scope>NUCLEOTIDE SEQUENCE</scope>
    <source>
        <strain evidence="14">NS2018</strain>
    </source>
</reference>
<proteinExistence type="inferred from homology"/>
<keyword evidence="6" id="KW-0677">Repeat</keyword>
<name>A0AA39S6G0_ACESA</name>
<feature type="coiled-coil region" evidence="11">
    <location>
        <begin position="627"/>
        <end position="674"/>
    </location>
</feature>
<evidence type="ECO:0000256" key="9">
    <source>
        <dbReference type="ARBA" id="ARBA00023170"/>
    </source>
</evidence>
<keyword evidence="7" id="KW-1133">Transmembrane helix</keyword>
<dbReference type="Proteomes" id="UP001168877">
    <property type="component" value="Unassembled WGS sequence"/>
</dbReference>
<dbReference type="InterPro" id="IPR032675">
    <property type="entry name" value="LRR_dom_sf"/>
</dbReference>
<dbReference type="EMBL" id="JAUESC010000383">
    <property type="protein sequence ID" value="KAK0585308.1"/>
    <property type="molecule type" value="Genomic_DNA"/>
</dbReference>
<comment type="similarity">
    <text evidence="2">Belongs to the RLP family.</text>
</comment>
<comment type="caution">
    <text evidence="14">The sequence shown here is derived from an EMBL/GenBank/DDBJ whole genome shotgun (WGS) entry which is preliminary data.</text>
</comment>
<keyword evidence="10" id="KW-0325">Glycoprotein</keyword>
<keyword evidence="9" id="KW-0675">Receptor</keyword>
<keyword evidence="8" id="KW-0472">Membrane</keyword>
<evidence type="ECO:0000256" key="12">
    <source>
        <dbReference type="SAM" id="MobiDB-lite"/>
    </source>
</evidence>
<dbReference type="AlphaFoldDB" id="A0AA39S6G0"/>
<comment type="subcellular location">
    <subcellularLocation>
        <location evidence="1">Membrane</location>
        <topology evidence="1">Single-pass type I membrane protein</topology>
    </subcellularLocation>
</comment>
<dbReference type="Pfam" id="PF00560">
    <property type="entry name" value="LRR_1"/>
    <property type="match status" value="1"/>
</dbReference>
<dbReference type="GO" id="GO:0016020">
    <property type="term" value="C:membrane"/>
    <property type="evidence" value="ECO:0007669"/>
    <property type="project" value="UniProtKB-SubCell"/>
</dbReference>
<evidence type="ECO:0000313" key="14">
    <source>
        <dbReference type="EMBL" id="KAK0585308.1"/>
    </source>
</evidence>
<keyword evidence="15" id="KW-1185">Reference proteome</keyword>
<dbReference type="InterPro" id="IPR046956">
    <property type="entry name" value="RLP23-like"/>
</dbReference>
<evidence type="ECO:0000256" key="8">
    <source>
        <dbReference type="ARBA" id="ARBA00023136"/>
    </source>
</evidence>
<evidence type="ECO:0000256" key="7">
    <source>
        <dbReference type="ARBA" id="ARBA00022989"/>
    </source>
</evidence>
<gene>
    <name evidence="14" type="ORF">LWI29_026585</name>
</gene>
<evidence type="ECO:0000256" key="5">
    <source>
        <dbReference type="ARBA" id="ARBA00022729"/>
    </source>
</evidence>